<evidence type="ECO:0000313" key="4">
    <source>
        <dbReference type="Proteomes" id="UP001153678"/>
    </source>
</evidence>
<evidence type="ECO:0000256" key="1">
    <source>
        <dbReference type="ARBA" id="ARBA00022723"/>
    </source>
</evidence>
<evidence type="ECO:0000313" key="3">
    <source>
        <dbReference type="EMBL" id="CAI2200288.1"/>
    </source>
</evidence>
<dbReference type="GO" id="GO:0046872">
    <property type="term" value="F:metal ion binding"/>
    <property type="evidence" value="ECO:0007669"/>
    <property type="project" value="UniProtKB-KW"/>
</dbReference>
<dbReference type="AlphaFoldDB" id="A0A9W4TC19"/>
<dbReference type="EMBL" id="CAMKVN010023918">
    <property type="protein sequence ID" value="CAI2200288.1"/>
    <property type="molecule type" value="Genomic_DNA"/>
</dbReference>
<reference evidence="3" key="1">
    <citation type="submission" date="2022-08" db="EMBL/GenBank/DDBJ databases">
        <authorList>
            <person name="Kallberg Y."/>
            <person name="Tangrot J."/>
            <person name="Rosling A."/>
        </authorList>
    </citation>
    <scope>NUCLEOTIDE SEQUENCE</scope>
    <source>
        <strain evidence="3">Wild A</strain>
    </source>
</reference>
<name>A0A9W4TC19_9GLOM</name>
<dbReference type="InterPro" id="IPR039461">
    <property type="entry name" value="Peptidase_M49"/>
</dbReference>
<dbReference type="OrthoDB" id="510307at2759"/>
<dbReference type="GO" id="GO:0005737">
    <property type="term" value="C:cytoplasm"/>
    <property type="evidence" value="ECO:0007669"/>
    <property type="project" value="TreeGrafter"/>
</dbReference>
<sequence length="191" mass="21725">PWDRVDGSVLPYPNIPKHKPLGGNFYPEDMTKDEFNLWLKKLSSKEQKDANGFYHVIKRNEDTGELFLNPYSNEYKDLLGDASNLLKESSRLVEDDSLSKFLKSRADAFSSNNYFESEVDWLNISKKSKIEVTVGPYEVYISAKNVENHLPVPDEYKNKKLKATPIVVVNQLYASGDVAVPMTAAYNLPND</sequence>
<dbReference type="PANTHER" id="PTHR23422">
    <property type="entry name" value="DIPEPTIDYL PEPTIDASE III-RELATED"/>
    <property type="match status" value="1"/>
</dbReference>
<gene>
    <name evidence="3" type="ORF">FWILDA_LOCUS19494</name>
</gene>
<feature type="non-terminal residue" evidence="3">
    <location>
        <position position="191"/>
    </location>
</feature>
<evidence type="ECO:0000256" key="2">
    <source>
        <dbReference type="ARBA" id="ARBA00022801"/>
    </source>
</evidence>
<proteinExistence type="predicted"/>
<protein>
    <submittedName>
        <fullName evidence="3">13336_t:CDS:1</fullName>
    </submittedName>
</protein>
<dbReference type="PANTHER" id="PTHR23422:SF9">
    <property type="entry name" value="ZN-DEPENDENT HYDROLASE"/>
    <property type="match status" value="1"/>
</dbReference>
<keyword evidence="4" id="KW-1185">Reference proteome</keyword>
<keyword evidence="1" id="KW-0479">Metal-binding</keyword>
<dbReference type="Proteomes" id="UP001153678">
    <property type="component" value="Unassembled WGS sequence"/>
</dbReference>
<dbReference type="Gene3D" id="3.30.540.30">
    <property type="match status" value="1"/>
</dbReference>
<feature type="non-terminal residue" evidence="3">
    <location>
        <position position="1"/>
    </location>
</feature>
<accession>A0A9W4TC19</accession>
<keyword evidence="2" id="KW-0378">Hydrolase</keyword>
<comment type="caution">
    <text evidence="3">The sequence shown here is derived from an EMBL/GenBank/DDBJ whole genome shotgun (WGS) entry which is preliminary data.</text>
</comment>
<organism evidence="3 4">
    <name type="scientific">Funneliformis geosporum</name>
    <dbReference type="NCBI Taxonomy" id="1117311"/>
    <lineage>
        <taxon>Eukaryota</taxon>
        <taxon>Fungi</taxon>
        <taxon>Fungi incertae sedis</taxon>
        <taxon>Mucoromycota</taxon>
        <taxon>Glomeromycotina</taxon>
        <taxon>Glomeromycetes</taxon>
        <taxon>Glomerales</taxon>
        <taxon>Glomeraceae</taxon>
        <taxon>Funneliformis</taxon>
    </lineage>
</organism>
<dbReference type="GO" id="GO:0008239">
    <property type="term" value="F:dipeptidyl-peptidase activity"/>
    <property type="evidence" value="ECO:0007669"/>
    <property type="project" value="TreeGrafter"/>
</dbReference>